<evidence type="ECO:0000313" key="4">
    <source>
        <dbReference type="Proteomes" id="UP000218231"/>
    </source>
</evidence>
<protein>
    <recommendedName>
        <fullName evidence="2">Inosine/uridine-preferring nucleoside hydrolase domain-containing protein</fullName>
    </recommendedName>
</protein>
<comment type="caution">
    <text evidence="3">The sequence shown here is derived from an EMBL/GenBank/DDBJ whole genome shotgun (WGS) entry which is preliminary data.</text>
</comment>
<dbReference type="OrthoDB" id="432381at2759"/>
<organism evidence="3 4">
    <name type="scientific">Diploscapter pachys</name>
    <dbReference type="NCBI Taxonomy" id="2018661"/>
    <lineage>
        <taxon>Eukaryota</taxon>
        <taxon>Metazoa</taxon>
        <taxon>Ecdysozoa</taxon>
        <taxon>Nematoda</taxon>
        <taxon>Chromadorea</taxon>
        <taxon>Rhabditida</taxon>
        <taxon>Rhabditina</taxon>
        <taxon>Rhabditomorpha</taxon>
        <taxon>Rhabditoidea</taxon>
        <taxon>Rhabditidae</taxon>
        <taxon>Diploscapter</taxon>
    </lineage>
</organism>
<dbReference type="PANTHER" id="PTHR46190">
    <property type="entry name" value="SI:CH211-201H21.5-RELATED"/>
    <property type="match status" value="1"/>
</dbReference>
<dbReference type="AlphaFoldDB" id="A0A2A2LBP5"/>
<accession>A0A2A2LBP5</accession>
<dbReference type="GO" id="GO:0016799">
    <property type="term" value="F:hydrolase activity, hydrolyzing N-glycosyl compounds"/>
    <property type="evidence" value="ECO:0007669"/>
    <property type="project" value="InterPro"/>
</dbReference>
<dbReference type="PANTHER" id="PTHR46190:SF1">
    <property type="entry name" value="SI:CH211-201H21.5"/>
    <property type="match status" value="1"/>
</dbReference>
<comment type="similarity">
    <text evidence="1">Belongs to the IUNH family.</text>
</comment>
<dbReference type="EMBL" id="LIAE01006940">
    <property type="protein sequence ID" value="PAV83629.1"/>
    <property type="molecule type" value="Genomic_DNA"/>
</dbReference>
<gene>
    <name evidence="3" type="ORF">WR25_21660</name>
</gene>
<name>A0A2A2LBP5_9BILA</name>
<dbReference type="STRING" id="2018661.A0A2A2LBP5"/>
<reference evidence="3 4" key="1">
    <citation type="journal article" date="2017" name="Curr. Biol.">
        <title>Genome architecture and evolution of a unichromosomal asexual nematode.</title>
        <authorList>
            <person name="Fradin H."/>
            <person name="Zegar C."/>
            <person name="Gutwein M."/>
            <person name="Lucas J."/>
            <person name="Kovtun M."/>
            <person name="Corcoran D."/>
            <person name="Baugh L.R."/>
            <person name="Kiontke K."/>
            <person name="Gunsalus K."/>
            <person name="Fitch D.H."/>
            <person name="Piano F."/>
        </authorList>
    </citation>
    <scope>NUCLEOTIDE SEQUENCE [LARGE SCALE GENOMIC DNA]</scope>
    <source>
        <strain evidence="3">PF1309</strain>
    </source>
</reference>
<sequence length="361" mass="40088">MLFAANCVKVIIDTDGIVDDARAVTLALQHPDIQVVAITTVHGGPTVEQATINVKRVVKANNGLDVPVYKGANDSLVGRHSIVIDDKLFGYDGLGAVHDTRPKPEFKYANGDSDEHAVDAILRLTKEISDLTIICIGPLTNIALALKKDPEFAKRPAKLVIMGGNYLGMGNVMQSLTAEWNFHCDPEAASLVLQSMRCPVRILPWEASFFRNQYPSINYETHLHHNTSISNFLHNITGATRKFYSSHGFQYAYCDEAAVGLVFDEIAKKTILLRGNVELNGTFTRGQLAIDWLNTKWDNKIKSYVADEIENPPRPFEFVVQIDAELLDKWMNRATGGKTKNPKPTVKKLDHFSIEEVPNCA</sequence>
<keyword evidence="4" id="KW-1185">Reference proteome</keyword>
<dbReference type="Proteomes" id="UP000218231">
    <property type="component" value="Unassembled WGS sequence"/>
</dbReference>
<feature type="domain" description="Inosine/uridine-preferring nucleoside hydrolase" evidence="2">
    <location>
        <begin position="10"/>
        <end position="310"/>
    </location>
</feature>
<dbReference type="Gene3D" id="3.90.245.10">
    <property type="entry name" value="Ribonucleoside hydrolase-like"/>
    <property type="match status" value="1"/>
</dbReference>
<evidence type="ECO:0000256" key="1">
    <source>
        <dbReference type="ARBA" id="ARBA00009176"/>
    </source>
</evidence>
<dbReference type="Pfam" id="PF01156">
    <property type="entry name" value="IU_nuc_hydro"/>
    <property type="match status" value="1"/>
</dbReference>
<dbReference type="InterPro" id="IPR001910">
    <property type="entry name" value="Inosine/uridine_hydrolase_dom"/>
</dbReference>
<dbReference type="InterPro" id="IPR036452">
    <property type="entry name" value="Ribo_hydro-like"/>
</dbReference>
<dbReference type="SUPFAM" id="SSF53590">
    <property type="entry name" value="Nucleoside hydrolase"/>
    <property type="match status" value="1"/>
</dbReference>
<evidence type="ECO:0000259" key="2">
    <source>
        <dbReference type="Pfam" id="PF01156"/>
    </source>
</evidence>
<proteinExistence type="inferred from homology"/>
<dbReference type="InterPro" id="IPR052775">
    <property type="entry name" value="IUN_hydrolase"/>
</dbReference>
<evidence type="ECO:0000313" key="3">
    <source>
        <dbReference type="EMBL" id="PAV83629.1"/>
    </source>
</evidence>